<name>A0ABU1IU99_9BACL</name>
<gene>
    <name evidence="4" type="ORF">JOC58_000633</name>
</gene>
<protein>
    <submittedName>
        <fullName evidence="4">CRISPR-associated protein Cmr2</fullName>
    </submittedName>
</protein>
<sequence length="559" mass="63875">MDTTLFLFAIGPVKPFIENSRKARDLYAGSYLLSYLMKEVIKELHNRDARLKIVFPLEAQSNVPNRLIAQVDQYSQTEKEQLGQQISKFVQQRFVDICRNVFSASNVSPNPMAMQQIEHFLEVYWVFEQQPTYELAYKYINASLNNIKRLRYFKQMNEPVGRKCDLYPEYNAIIVKRRANGMLPSFVDASSAIDVTNIGTCKYALKLGEGLSAIAFVKRMLHLLHVKELPDYKLNISSVAYMLLKNSLGEEKYNELPLLQNEASEALFDLQNGQQLSTDEYSLEHIRISQALNQQISLSSVRTSPYYAIVKFDGDGMGQVYNDYADQQIQEKLSKETSQFSNEVRRIIVEQGGICIYAGGEDFLGFLPLDKLFQTMYELRQDFLANVKAPVSYGKPLTFSAGIVIAHLMQPLNRILAKTGDMEKRAKESFADKNAFAIGLVKRSGDQLVFQSSFGNDGKILLLINQVIVSLAQKEYSKSFVYNLNQTLTRLGSVKSDNKQRIIQVLIEQALQQSTSLLTKDEFNQQSSMLYQLYLDFESDIERFQSFLQFVAFVSREVN</sequence>
<dbReference type="Pfam" id="PF12469">
    <property type="entry name" value="Cmr2_N"/>
    <property type="match status" value="1"/>
</dbReference>
<feature type="domain" description="GGDEF" evidence="3">
    <location>
        <begin position="305"/>
        <end position="441"/>
    </location>
</feature>
<dbReference type="Pfam" id="PF22335">
    <property type="entry name" value="Cas10-Cmr2_palm2"/>
    <property type="match status" value="1"/>
</dbReference>
<evidence type="ECO:0000256" key="2">
    <source>
        <dbReference type="ARBA" id="ARBA00023118"/>
    </source>
</evidence>
<evidence type="ECO:0000313" key="4">
    <source>
        <dbReference type="EMBL" id="MDR6242749.1"/>
    </source>
</evidence>
<proteinExistence type="predicted"/>
<dbReference type="RefSeq" id="WP_188774248.1">
    <property type="nucleotide sequence ID" value="NZ_BMMB01000002.1"/>
</dbReference>
<accession>A0ABU1IU99</accession>
<keyword evidence="5" id="KW-1185">Reference proteome</keyword>
<evidence type="ECO:0000256" key="1">
    <source>
        <dbReference type="ARBA" id="ARBA00022741"/>
    </source>
</evidence>
<dbReference type="InterPro" id="IPR043128">
    <property type="entry name" value="Rev_trsase/Diguanyl_cyclase"/>
</dbReference>
<dbReference type="Proteomes" id="UP001185028">
    <property type="component" value="Unassembled WGS sequence"/>
</dbReference>
<dbReference type="InterPro" id="IPR000160">
    <property type="entry name" value="GGDEF_dom"/>
</dbReference>
<comment type="caution">
    <text evidence="4">The sequence shown here is derived from an EMBL/GenBank/DDBJ whole genome shotgun (WGS) entry which is preliminary data.</text>
</comment>
<dbReference type="Gene3D" id="3.30.70.2220">
    <property type="entry name" value="CRISPR-Cas system, Cmr2 subunit, D1 domain, cysteine cluster"/>
    <property type="match status" value="1"/>
</dbReference>
<dbReference type="EMBL" id="JAVDQH010000002">
    <property type="protein sequence ID" value="MDR6242749.1"/>
    <property type="molecule type" value="Genomic_DNA"/>
</dbReference>
<organism evidence="4 5">
    <name type="scientific">Paenibacillus hunanensis</name>
    <dbReference type="NCBI Taxonomy" id="539262"/>
    <lineage>
        <taxon>Bacteria</taxon>
        <taxon>Bacillati</taxon>
        <taxon>Bacillota</taxon>
        <taxon>Bacilli</taxon>
        <taxon>Bacillales</taxon>
        <taxon>Paenibacillaceae</taxon>
        <taxon>Paenibacillus</taxon>
    </lineage>
</organism>
<keyword evidence="1" id="KW-0547">Nucleotide-binding</keyword>
<evidence type="ECO:0000313" key="5">
    <source>
        <dbReference type="Proteomes" id="UP001185028"/>
    </source>
</evidence>
<dbReference type="PROSITE" id="PS50887">
    <property type="entry name" value="GGDEF"/>
    <property type="match status" value="1"/>
</dbReference>
<evidence type="ECO:0000259" key="3">
    <source>
        <dbReference type="PROSITE" id="PS50887"/>
    </source>
</evidence>
<dbReference type="InterPro" id="IPR024615">
    <property type="entry name" value="CRISPR-assoc_Cmr2_N"/>
</dbReference>
<reference evidence="4 5" key="1">
    <citation type="submission" date="2023-07" db="EMBL/GenBank/DDBJ databases">
        <title>Genomic Encyclopedia of Type Strains, Phase IV (KMG-IV): sequencing the most valuable type-strain genomes for metagenomic binning, comparative biology and taxonomic classification.</title>
        <authorList>
            <person name="Goeker M."/>
        </authorList>
    </citation>
    <scope>NUCLEOTIDE SEQUENCE [LARGE SCALE GENOMIC DNA]</scope>
    <source>
        <strain evidence="4 5">DSM 22170</strain>
    </source>
</reference>
<dbReference type="InterPro" id="IPR054767">
    <property type="entry name" value="Cas10-Cmr2_palm2"/>
</dbReference>
<dbReference type="Gene3D" id="3.30.70.270">
    <property type="match status" value="1"/>
</dbReference>
<keyword evidence="2" id="KW-0051">Antiviral defense</keyword>
<dbReference type="InterPro" id="IPR038242">
    <property type="entry name" value="Cmr2_N"/>
</dbReference>
<dbReference type="NCBIfam" id="TIGR02577">
    <property type="entry name" value="cas_TM1794_Cmr2"/>
    <property type="match status" value="1"/>
</dbReference>
<dbReference type="InterPro" id="IPR013407">
    <property type="entry name" value="CRISPR-assoc_prot_Cmr2"/>
</dbReference>